<evidence type="ECO:0000259" key="2">
    <source>
        <dbReference type="Pfam" id="PF02481"/>
    </source>
</evidence>
<organism evidence="3 4">
    <name type="scientific">Companilactobacillus kimchiensis</name>
    <dbReference type="NCBI Taxonomy" id="993692"/>
    <lineage>
        <taxon>Bacteria</taxon>
        <taxon>Bacillati</taxon>
        <taxon>Bacillota</taxon>
        <taxon>Bacilli</taxon>
        <taxon>Lactobacillales</taxon>
        <taxon>Lactobacillaceae</taxon>
        <taxon>Companilactobacillus</taxon>
    </lineage>
</organism>
<dbReference type="EMBL" id="JQCF01000003">
    <property type="protein sequence ID" value="KRO00362.1"/>
    <property type="molecule type" value="Genomic_DNA"/>
</dbReference>
<evidence type="ECO:0000256" key="1">
    <source>
        <dbReference type="ARBA" id="ARBA00006525"/>
    </source>
</evidence>
<dbReference type="PANTHER" id="PTHR43022">
    <property type="entry name" value="PROTEIN SMF"/>
    <property type="match status" value="1"/>
</dbReference>
<keyword evidence="4" id="KW-1185">Reference proteome</keyword>
<gene>
    <name evidence="3" type="ORF">IV57_GL001466</name>
</gene>
<dbReference type="InterPro" id="IPR003488">
    <property type="entry name" value="DprA"/>
</dbReference>
<comment type="caution">
    <text evidence="3">The sequence shown here is derived from an EMBL/GenBank/DDBJ whole genome shotgun (WGS) entry which is preliminary data.</text>
</comment>
<dbReference type="Pfam" id="PF02481">
    <property type="entry name" value="DNA_processg_A"/>
    <property type="match status" value="1"/>
</dbReference>
<proteinExistence type="inferred from homology"/>
<dbReference type="SUPFAM" id="SSF102405">
    <property type="entry name" value="MCP/YpsA-like"/>
    <property type="match status" value="1"/>
</dbReference>
<dbReference type="Gene3D" id="3.40.50.450">
    <property type="match status" value="1"/>
</dbReference>
<sequence length="175" mass="19751">MGPISVRNFLKENLNFESVLNDFDMLQRKSKGAIQRAIKQGDLDVSIWKSYVQGAQEEIILAKIEGIQLVNYQELSYPQRLLTLHNFPVIIYAKGNLKLLNAKRSVAIIGTREPSKFSLERSQLIIQYFVSKGYVIISGLAQGCDTYAHQVTLANKWKNDGCVGCRIRSADLSTR</sequence>
<name>A0A0R2LPT1_9LACO</name>
<protein>
    <recommendedName>
        <fullName evidence="2">Smf/DprA SLOG domain-containing protein</fullName>
    </recommendedName>
</protein>
<evidence type="ECO:0000313" key="3">
    <source>
        <dbReference type="EMBL" id="KRO00362.1"/>
    </source>
</evidence>
<dbReference type="Proteomes" id="UP000051006">
    <property type="component" value="Unassembled WGS sequence"/>
</dbReference>
<dbReference type="InterPro" id="IPR057666">
    <property type="entry name" value="DrpA_SLOG"/>
</dbReference>
<dbReference type="PATRIC" id="fig|993692.3.peg.1487"/>
<evidence type="ECO:0000313" key="4">
    <source>
        <dbReference type="Proteomes" id="UP000051006"/>
    </source>
</evidence>
<dbReference type="STRING" id="993692.IV57_GL001466"/>
<dbReference type="PANTHER" id="PTHR43022:SF1">
    <property type="entry name" value="PROTEIN SMF"/>
    <property type="match status" value="1"/>
</dbReference>
<dbReference type="GO" id="GO:0009294">
    <property type="term" value="P:DNA-mediated transformation"/>
    <property type="evidence" value="ECO:0007669"/>
    <property type="project" value="InterPro"/>
</dbReference>
<comment type="similarity">
    <text evidence="1">Belongs to the DprA/Smf family.</text>
</comment>
<dbReference type="AlphaFoldDB" id="A0A0R2LPT1"/>
<feature type="domain" description="Smf/DprA SLOG" evidence="2">
    <location>
        <begin position="69"/>
        <end position="167"/>
    </location>
</feature>
<reference evidence="3 4" key="1">
    <citation type="journal article" date="2015" name="Genome Announc.">
        <title>Expanding the biotechnology potential of lactobacilli through comparative genomics of 213 strains and associated genera.</title>
        <authorList>
            <person name="Sun Z."/>
            <person name="Harris H.M."/>
            <person name="McCann A."/>
            <person name="Guo C."/>
            <person name="Argimon S."/>
            <person name="Zhang W."/>
            <person name="Yang X."/>
            <person name="Jeffery I.B."/>
            <person name="Cooney J.C."/>
            <person name="Kagawa T.F."/>
            <person name="Liu W."/>
            <person name="Song Y."/>
            <person name="Salvetti E."/>
            <person name="Wrobel A."/>
            <person name="Rasinkangas P."/>
            <person name="Parkhill J."/>
            <person name="Rea M.C."/>
            <person name="O'Sullivan O."/>
            <person name="Ritari J."/>
            <person name="Douillard F.P."/>
            <person name="Paul Ross R."/>
            <person name="Yang R."/>
            <person name="Briner A.E."/>
            <person name="Felis G.E."/>
            <person name="de Vos W.M."/>
            <person name="Barrangou R."/>
            <person name="Klaenhammer T.R."/>
            <person name="Caufield P.W."/>
            <person name="Cui Y."/>
            <person name="Zhang H."/>
            <person name="O'Toole P.W."/>
        </authorList>
    </citation>
    <scope>NUCLEOTIDE SEQUENCE [LARGE SCALE GENOMIC DNA]</scope>
    <source>
        <strain evidence="3 4">DSM 24716</strain>
    </source>
</reference>
<accession>A0A0R2LPT1</accession>